<dbReference type="EMBL" id="BRLJ01000001">
    <property type="protein sequence ID" value="GKX61858.1"/>
    <property type="molecule type" value="Genomic_DNA"/>
</dbReference>
<proteinExistence type="predicted"/>
<gene>
    <name evidence="2" type="ORF">SOASR032_04270</name>
</gene>
<sequence>MINGKIMDSEKLESSFVVFSGMISNLQVISSESNLFLNQENRQLGALATLGLAAIGESGSAATSLQHASGGDIKLQLFRCEVDGKIVYGCFSRVFFADGEQVDIVAEPQEDGGFYAYSVRRPIDHRLWLPFYCERGTKAHRKSNIMMANILPSITIFMGVIMMMYEVLFGGNDIDFLLKFIGLFLVCAAISYLFLFLVCYSLLKGFTGHSQLAEKIFITLGYKNPALLDMNKENAQFIKDCKEHGEFYYVPDTKQYQQILVAPCVYHYRIAPEVPEKFKLKE</sequence>
<dbReference type="Proteomes" id="UP001059610">
    <property type="component" value="Unassembled WGS sequence"/>
</dbReference>
<reference evidence="2" key="1">
    <citation type="submission" date="2022-06" db="EMBL/GenBank/DDBJ databases">
        <title>Draft genome sequences of Pragia fontium str. JCM24417.</title>
        <authorList>
            <person name="Wakabayashi Y."/>
            <person name="Kojima K."/>
        </authorList>
    </citation>
    <scope>NUCLEOTIDE SEQUENCE</scope>
    <source>
        <strain evidence="2">JCM 24417</strain>
    </source>
</reference>
<evidence type="ECO:0000256" key="1">
    <source>
        <dbReference type="SAM" id="Phobius"/>
    </source>
</evidence>
<dbReference type="InterPro" id="IPR048130">
    <property type="entry name" value="T6SS_ExIF-like"/>
</dbReference>
<name>A0ABQ5LE20_9GAMM</name>
<comment type="caution">
    <text evidence="2">The sequence shown here is derived from an EMBL/GenBank/DDBJ whole genome shotgun (WGS) entry which is preliminary data.</text>
</comment>
<dbReference type="NCBIfam" id="NF041560">
    <property type="entry name" value="T6SS_Burk_ExIF"/>
    <property type="match status" value="1"/>
</dbReference>
<keyword evidence="1" id="KW-0812">Transmembrane</keyword>
<keyword evidence="1" id="KW-0472">Membrane</keyword>
<protein>
    <submittedName>
        <fullName evidence="2">Uncharacterized protein</fullName>
    </submittedName>
</protein>
<evidence type="ECO:0000313" key="2">
    <source>
        <dbReference type="EMBL" id="GKX61858.1"/>
    </source>
</evidence>
<dbReference type="RefSeq" id="WP_261821478.1">
    <property type="nucleotide sequence ID" value="NZ_BRLJ01000001.1"/>
</dbReference>
<organism evidence="2 3">
    <name type="scientific">Pragia fontium</name>
    <dbReference type="NCBI Taxonomy" id="82985"/>
    <lineage>
        <taxon>Bacteria</taxon>
        <taxon>Pseudomonadati</taxon>
        <taxon>Pseudomonadota</taxon>
        <taxon>Gammaproteobacteria</taxon>
        <taxon>Enterobacterales</taxon>
        <taxon>Budviciaceae</taxon>
        <taxon>Pragia</taxon>
    </lineage>
</organism>
<feature type="transmembrane region" description="Helical" evidence="1">
    <location>
        <begin position="177"/>
        <end position="203"/>
    </location>
</feature>
<feature type="transmembrane region" description="Helical" evidence="1">
    <location>
        <begin position="145"/>
        <end position="165"/>
    </location>
</feature>
<keyword evidence="1" id="KW-1133">Transmembrane helix</keyword>
<keyword evidence="3" id="KW-1185">Reference proteome</keyword>
<evidence type="ECO:0000313" key="3">
    <source>
        <dbReference type="Proteomes" id="UP001059610"/>
    </source>
</evidence>
<accession>A0ABQ5LE20</accession>